<evidence type="ECO:0000256" key="7">
    <source>
        <dbReference type="ARBA" id="ARBA00022801"/>
    </source>
</evidence>
<dbReference type="Pfam" id="PF01503">
    <property type="entry name" value="PRA-PH"/>
    <property type="match status" value="1"/>
</dbReference>
<dbReference type="InterPro" id="IPR021130">
    <property type="entry name" value="PRib-ATP_PPHydrolase-like"/>
</dbReference>
<accession>A0A0A7FSV4</accession>
<comment type="similarity">
    <text evidence="10">Belongs to the PRA-PH family.</text>
</comment>
<protein>
    <recommendedName>
        <fullName evidence="10">Phosphoribosyl-ATP pyrophosphatase</fullName>
        <shortName evidence="10">PRA-PH</shortName>
        <ecNumber evidence="10">3.6.1.31</ecNumber>
    </recommendedName>
</protein>
<dbReference type="PANTHER" id="PTHR42945:SF9">
    <property type="entry name" value="HISTIDINE BIOSYNTHESIS BIFUNCTIONAL PROTEIN HISIE"/>
    <property type="match status" value="1"/>
</dbReference>
<proteinExistence type="inferred from homology"/>
<evidence type="ECO:0000256" key="3">
    <source>
        <dbReference type="ARBA" id="ARBA00005204"/>
    </source>
</evidence>
<dbReference type="PANTHER" id="PTHR42945">
    <property type="entry name" value="HISTIDINE BIOSYNTHESIS BIFUNCTIONAL PROTEIN"/>
    <property type="match status" value="1"/>
</dbReference>
<comment type="subcellular location">
    <subcellularLocation>
        <location evidence="2 10">Cytoplasm</location>
    </subcellularLocation>
</comment>
<dbReference type="STRING" id="1561.NPD11_1156"/>
<sequence>MENIINDLYDVIEKRKLENNEGSYTNYLFKKGKEKILKKVGEECTEVIIASMKNNNKEEQVNEVCDLTYHLLVLLNELNIPLEDVCMELKNRRNKINNFKGERKAIDNI</sequence>
<dbReference type="RefSeq" id="WP_039314034.1">
    <property type="nucleotide sequence ID" value="NZ_CP006905.1"/>
</dbReference>
<dbReference type="Proteomes" id="UP000030635">
    <property type="component" value="Chromosome"/>
</dbReference>
<dbReference type="SUPFAM" id="SSF101386">
    <property type="entry name" value="all-alpha NTP pyrophosphatases"/>
    <property type="match status" value="1"/>
</dbReference>
<dbReference type="GO" id="GO:0005524">
    <property type="term" value="F:ATP binding"/>
    <property type="evidence" value="ECO:0007669"/>
    <property type="project" value="UniProtKB-KW"/>
</dbReference>
<keyword evidence="5 10" id="KW-0028">Amino-acid biosynthesis</keyword>
<dbReference type="GO" id="GO:0000105">
    <property type="term" value="P:L-histidine biosynthetic process"/>
    <property type="evidence" value="ECO:0007669"/>
    <property type="project" value="UniProtKB-UniRule"/>
</dbReference>
<evidence type="ECO:0000256" key="9">
    <source>
        <dbReference type="ARBA" id="ARBA00023102"/>
    </source>
</evidence>
<dbReference type="GO" id="GO:0004636">
    <property type="term" value="F:phosphoribosyl-ATP diphosphatase activity"/>
    <property type="evidence" value="ECO:0007669"/>
    <property type="project" value="UniProtKB-UniRule"/>
</dbReference>
<dbReference type="Gene3D" id="1.10.287.1080">
    <property type="entry name" value="MazG-like"/>
    <property type="match status" value="1"/>
</dbReference>
<evidence type="ECO:0000313" key="12">
    <source>
        <dbReference type="Proteomes" id="UP000030635"/>
    </source>
</evidence>
<keyword evidence="6 10" id="KW-0547">Nucleotide-binding</keyword>
<evidence type="ECO:0000256" key="4">
    <source>
        <dbReference type="ARBA" id="ARBA00022490"/>
    </source>
</evidence>
<keyword evidence="4 10" id="KW-0963">Cytoplasm</keyword>
<keyword evidence="7 10" id="KW-0378">Hydrolase</keyword>
<name>A0A0A7FSV4_9CLOT</name>
<dbReference type="InterPro" id="IPR008179">
    <property type="entry name" value="HisE"/>
</dbReference>
<evidence type="ECO:0000256" key="5">
    <source>
        <dbReference type="ARBA" id="ARBA00022605"/>
    </source>
</evidence>
<dbReference type="HOGENOM" id="CLU_123337_0_0_9"/>
<dbReference type="CDD" id="cd11534">
    <property type="entry name" value="NTP-PPase_HisIE_like"/>
    <property type="match status" value="1"/>
</dbReference>
<comment type="catalytic activity">
    <reaction evidence="1 10">
        <text>1-(5-phospho-beta-D-ribosyl)-ATP + H2O = 1-(5-phospho-beta-D-ribosyl)-5'-AMP + diphosphate + H(+)</text>
        <dbReference type="Rhea" id="RHEA:22828"/>
        <dbReference type="ChEBI" id="CHEBI:15377"/>
        <dbReference type="ChEBI" id="CHEBI:15378"/>
        <dbReference type="ChEBI" id="CHEBI:33019"/>
        <dbReference type="ChEBI" id="CHEBI:59457"/>
        <dbReference type="ChEBI" id="CHEBI:73183"/>
        <dbReference type="EC" id="3.6.1.31"/>
    </reaction>
</comment>
<evidence type="ECO:0000256" key="10">
    <source>
        <dbReference type="HAMAP-Rule" id="MF_01020"/>
    </source>
</evidence>
<evidence type="ECO:0000256" key="2">
    <source>
        <dbReference type="ARBA" id="ARBA00004496"/>
    </source>
</evidence>
<keyword evidence="9 10" id="KW-0368">Histidine biosynthesis</keyword>
<evidence type="ECO:0000313" key="11">
    <source>
        <dbReference type="EMBL" id="AIY82704.1"/>
    </source>
</evidence>
<keyword evidence="8 10" id="KW-0067">ATP-binding</keyword>
<evidence type="ECO:0000256" key="6">
    <source>
        <dbReference type="ARBA" id="ARBA00022741"/>
    </source>
</evidence>
<organism evidence="11 12">
    <name type="scientific">Clostridium baratii str. Sullivan</name>
    <dbReference type="NCBI Taxonomy" id="1415775"/>
    <lineage>
        <taxon>Bacteria</taxon>
        <taxon>Bacillati</taxon>
        <taxon>Bacillota</taxon>
        <taxon>Clostridia</taxon>
        <taxon>Eubacteriales</taxon>
        <taxon>Clostridiaceae</taxon>
        <taxon>Clostridium</taxon>
    </lineage>
</organism>
<dbReference type="HAMAP" id="MF_01020">
    <property type="entry name" value="HisE"/>
    <property type="match status" value="1"/>
</dbReference>
<gene>
    <name evidence="10 11" type="primary">hisE</name>
    <name evidence="11" type="ORF">U729_1860</name>
</gene>
<dbReference type="NCBIfam" id="TIGR03188">
    <property type="entry name" value="histidine_hisI"/>
    <property type="match status" value="1"/>
</dbReference>
<dbReference type="GO" id="GO:0005737">
    <property type="term" value="C:cytoplasm"/>
    <property type="evidence" value="ECO:0007669"/>
    <property type="project" value="UniProtKB-SubCell"/>
</dbReference>
<dbReference type="UniPathway" id="UPA00031">
    <property type="reaction ID" value="UER00007"/>
</dbReference>
<keyword evidence="12" id="KW-1185">Reference proteome</keyword>
<dbReference type="eggNOG" id="COG0140">
    <property type="taxonomic scope" value="Bacteria"/>
</dbReference>
<comment type="pathway">
    <text evidence="3 10">Amino-acid biosynthesis; L-histidine biosynthesis; L-histidine from 5-phospho-alpha-D-ribose 1-diphosphate: step 2/9.</text>
</comment>
<dbReference type="EC" id="3.6.1.31" evidence="10"/>
<reference evidence="11 12" key="1">
    <citation type="journal article" date="2015" name="Infect. Genet. Evol.">
        <title>Genomic sequences of six botulinum neurotoxin-producing strains representing three clostridial species illustrate the mobility and diversity of botulinum neurotoxin genes.</title>
        <authorList>
            <person name="Smith T.J."/>
            <person name="Hill K.K."/>
            <person name="Xie G."/>
            <person name="Foley B.T."/>
            <person name="Williamson C.H."/>
            <person name="Foster J.T."/>
            <person name="Johnson S.L."/>
            <person name="Chertkov O."/>
            <person name="Teshima H."/>
            <person name="Gibbons H.S."/>
            <person name="Johnsky L.A."/>
            <person name="Karavis M.A."/>
            <person name="Smith L.A."/>
        </authorList>
    </citation>
    <scope>NUCLEOTIDE SEQUENCE [LARGE SCALE GENOMIC DNA]</scope>
    <source>
        <strain evidence="11">Sullivan</strain>
    </source>
</reference>
<dbReference type="AlphaFoldDB" id="A0A0A7FSV4"/>
<evidence type="ECO:0000256" key="8">
    <source>
        <dbReference type="ARBA" id="ARBA00022840"/>
    </source>
</evidence>
<dbReference type="KEGG" id="cbv:U729_1860"/>
<evidence type="ECO:0000256" key="1">
    <source>
        <dbReference type="ARBA" id="ARBA00001460"/>
    </source>
</evidence>
<dbReference type="EMBL" id="CP006905">
    <property type="protein sequence ID" value="AIY82704.1"/>
    <property type="molecule type" value="Genomic_DNA"/>
</dbReference>